<sequence length="363" mass="38841">MVLYAIVDDAQAGDIFYLGNQWSHLSRDSNYERTITTCQIGGQGTAGLTTFPPSFTFFFNGESFQFLWLLSRNLNSQNIGADVKFYGGPITNKTAFNYTIDSGFAFSASINSDTIGKSGANFWSLQGLTSNQHTLDVTLTAGEFSLDYITYTHSPVASLSGNLNVILDDADSSVQLLGNWTRSPPTIPNGVPYQGTVSGSSTVGDTMKVQFEGSSVSVYGLLQQKPGNLSATFSIDGGQSSTYSPFGVGQLNDSNNSSWSLSQLFYHQDLTPGTHSLLVTVTQVSGSQTLWIDSIVFETTSDTLISQPSGGDNQNSSNSGLSPGEIGGIGVGGFILLVIVVLNGTFDYEQNMSTVTIFMILYI</sequence>
<evidence type="ECO:0000313" key="2">
    <source>
        <dbReference type="EMBL" id="PPQ83680.1"/>
    </source>
</evidence>
<protein>
    <submittedName>
        <fullName evidence="2">Uncharacterized protein</fullName>
    </submittedName>
</protein>
<evidence type="ECO:0000256" key="1">
    <source>
        <dbReference type="SAM" id="Phobius"/>
    </source>
</evidence>
<gene>
    <name evidence="2" type="ORF">CVT25_006148</name>
</gene>
<organism evidence="2 3">
    <name type="scientific">Psilocybe cyanescens</name>
    <dbReference type="NCBI Taxonomy" id="93625"/>
    <lineage>
        <taxon>Eukaryota</taxon>
        <taxon>Fungi</taxon>
        <taxon>Dikarya</taxon>
        <taxon>Basidiomycota</taxon>
        <taxon>Agaricomycotina</taxon>
        <taxon>Agaricomycetes</taxon>
        <taxon>Agaricomycetidae</taxon>
        <taxon>Agaricales</taxon>
        <taxon>Agaricineae</taxon>
        <taxon>Strophariaceae</taxon>
        <taxon>Psilocybe</taxon>
    </lineage>
</organism>
<evidence type="ECO:0000313" key="3">
    <source>
        <dbReference type="Proteomes" id="UP000283269"/>
    </source>
</evidence>
<keyword evidence="1" id="KW-1133">Transmembrane helix</keyword>
<feature type="transmembrane region" description="Helical" evidence="1">
    <location>
        <begin position="326"/>
        <end position="346"/>
    </location>
</feature>
<dbReference type="Gene3D" id="2.60.120.260">
    <property type="entry name" value="Galactose-binding domain-like"/>
    <property type="match status" value="1"/>
</dbReference>
<dbReference type="STRING" id="93625.A0A409WYU8"/>
<keyword evidence="1" id="KW-0472">Membrane</keyword>
<name>A0A409WYU8_PSICY</name>
<dbReference type="InParanoid" id="A0A409WYU8"/>
<dbReference type="OrthoDB" id="2927144at2759"/>
<keyword evidence="3" id="KW-1185">Reference proteome</keyword>
<proteinExistence type="predicted"/>
<dbReference type="EMBL" id="NHYD01002989">
    <property type="protein sequence ID" value="PPQ83680.1"/>
    <property type="molecule type" value="Genomic_DNA"/>
</dbReference>
<keyword evidence="1" id="KW-0812">Transmembrane</keyword>
<dbReference type="Proteomes" id="UP000283269">
    <property type="component" value="Unassembled WGS sequence"/>
</dbReference>
<accession>A0A409WYU8</accession>
<reference evidence="2 3" key="1">
    <citation type="journal article" date="2018" name="Evol. Lett.">
        <title>Horizontal gene cluster transfer increased hallucinogenic mushroom diversity.</title>
        <authorList>
            <person name="Reynolds H.T."/>
            <person name="Vijayakumar V."/>
            <person name="Gluck-Thaler E."/>
            <person name="Korotkin H.B."/>
            <person name="Matheny P.B."/>
            <person name="Slot J.C."/>
        </authorList>
    </citation>
    <scope>NUCLEOTIDE SEQUENCE [LARGE SCALE GENOMIC DNA]</scope>
    <source>
        <strain evidence="2 3">2631</strain>
    </source>
</reference>
<comment type="caution">
    <text evidence="2">The sequence shown here is derived from an EMBL/GenBank/DDBJ whole genome shotgun (WGS) entry which is preliminary data.</text>
</comment>
<dbReference type="AlphaFoldDB" id="A0A409WYU8"/>